<reference evidence="1 2" key="1">
    <citation type="submission" date="2020-04" db="EMBL/GenBank/DDBJ databases">
        <title>Azohydromonas sp. isolated from soil.</title>
        <authorList>
            <person name="Dahal R.H."/>
        </authorList>
    </citation>
    <scope>NUCLEOTIDE SEQUENCE [LARGE SCALE GENOMIC DNA]</scope>
    <source>
        <strain evidence="1 2">G-1-1-14</strain>
    </source>
</reference>
<accession>A0A848F1A1</accession>
<comment type="caution">
    <text evidence="1">The sequence shown here is derived from an EMBL/GenBank/DDBJ whole genome shotgun (WGS) entry which is preliminary data.</text>
</comment>
<dbReference type="AlphaFoldDB" id="A0A848F1A1"/>
<gene>
    <name evidence="1" type="ORF">HHL10_02540</name>
</gene>
<dbReference type="EMBL" id="JABBFW010000001">
    <property type="protein sequence ID" value="NML13857.1"/>
    <property type="molecule type" value="Genomic_DNA"/>
</dbReference>
<proteinExistence type="predicted"/>
<name>A0A848F1A1_9BURK</name>
<evidence type="ECO:0000313" key="1">
    <source>
        <dbReference type="EMBL" id="NML13857.1"/>
    </source>
</evidence>
<dbReference type="Proteomes" id="UP000574067">
    <property type="component" value="Unassembled WGS sequence"/>
</dbReference>
<protein>
    <submittedName>
        <fullName evidence="1">Uncharacterized protein</fullName>
    </submittedName>
</protein>
<evidence type="ECO:0000313" key="2">
    <source>
        <dbReference type="Proteomes" id="UP000574067"/>
    </source>
</evidence>
<organism evidence="1 2">
    <name type="scientific">Azohydromonas caseinilytica</name>
    <dbReference type="NCBI Taxonomy" id="2728836"/>
    <lineage>
        <taxon>Bacteria</taxon>
        <taxon>Pseudomonadati</taxon>
        <taxon>Pseudomonadota</taxon>
        <taxon>Betaproteobacteria</taxon>
        <taxon>Burkholderiales</taxon>
        <taxon>Sphaerotilaceae</taxon>
        <taxon>Azohydromonas</taxon>
    </lineage>
</organism>
<sequence>MRVLLGIRDAQEKRTMGARMEAKSLVKGLVTVHSVRSANGKLISQSQSGAAPARAVQSFRVMAKLGNIAASGERAMQSMKKK</sequence>
<keyword evidence="2" id="KW-1185">Reference proteome</keyword>
<dbReference type="RefSeq" id="WP_169158737.1">
    <property type="nucleotide sequence ID" value="NZ_JABBFW010000001.1"/>
</dbReference>